<dbReference type="Proteomes" id="UP001139012">
    <property type="component" value="Unassembled WGS sequence"/>
</dbReference>
<feature type="coiled-coil region" evidence="1">
    <location>
        <begin position="426"/>
        <end position="453"/>
    </location>
</feature>
<dbReference type="SMART" id="SM00857">
    <property type="entry name" value="Resolvase"/>
    <property type="match status" value="1"/>
</dbReference>
<feature type="domain" description="Recombinase" evidence="3">
    <location>
        <begin position="150"/>
        <end position="287"/>
    </location>
</feature>
<dbReference type="PROSITE" id="PS51736">
    <property type="entry name" value="RECOMBINASES_3"/>
    <property type="match status" value="1"/>
</dbReference>
<dbReference type="Gene3D" id="3.90.1750.20">
    <property type="entry name" value="Putative Large Serine Recombinase, Chain B, Domain 2"/>
    <property type="match status" value="1"/>
</dbReference>
<dbReference type="CDD" id="cd00338">
    <property type="entry name" value="Ser_Recombinase"/>
    <property type="match status" value="1"/>
</dbReference>
<accession>A0ABS9LP05</accession>
<evidence type="ECO:0000313" key="4">
    <source>
        <dbReference type="EMBL" id="MCG2668760.1"/>
    </source>
</evidence>
<dbReference type="InterPro" id="IPR025827">
    <property type="entry name" value="Zn_ribbon_recom_dom"/>
</dbReference>
<name>A0ABS9LP05_9BRAD</name>
<protein>
    <submittedName>
        <fullName evidence="4">Recombinase family protein</fullName>
    </submittedName>
</protein>
<dbReference type="SUPFAM" id="SSF53041">
    <property type="entry name" value="Resolvase-like"/>
    <property type="match status" value="1"/>
</dbReference>
<dbReference type="Pfam" id="PF13408">
    <property type="entry name" value="Zn_ribbon_recom"/>
    <property type="match status" value="1"/>
</dbReference>
<organism evidence="4 5">
    <name type="scientific">Bradyrhizobium zhengyangense</name>
    <dbReference type="NCBI Taxonomy" id="2911009"/>
    <lineage>
        <taxon>Bacteria</taxon>
        <taxon>Pseudomonadati</taxon>
        <taxon>Pseudomonadota</taxon>
        <taxon>Alphaproteobacteria</taxon>
        <taxon>Hyphomicrobiales</taxon>
        <taxon>Nitrobacteraceae</taxon>
        <taxon>Bradyrhizobium</taxon>
    </lineage>
</organism>
<dbReference type="Pfam" id="PF07508">
    <property type="entry name" value="Recombinase"/>
    <property type="match status" value="1"/>
</dbReference>
<comment type="caution">
    <text evidence="4">The sequence shown here is derived from an EMBL/GenBank/DDBJ whole genome shotgun (WGS) entry which is preliminary data.</text>
</comment>
<feature type="domain" description="Resolvase/invertase-type recombinase catalytic" evidence="2">
    <location>
        <begin position="3"/>
        <end position="151"/>
    </location>
</feature>
<sequence length="560" mass="61641">MKTAVAYARFSSDLQKDRSIDDQVALCENIAKQHGYRIAKVYSDRAKSAATLFERDALLELMKDVKAGKFSAVVCESLDRISRDQEDLAGIFKRLQFREIKLLTGEGETSSIHVGVRGIVGSMFLTDLGNKVKRGHNGRVREGKFPGAVTYGYSRVPGKPGVREIHPEHSKVVLRVFREYASGKTTREIAAGLTRDGILTPSGGKHWNHQTFTGGRGGKRGMIGNQIYIGRLIWNANRSVLDPDSGKKLKRRGKPEDVITVEVPHLRIVPQELWDAANSVCTSRAEAKFGAGGKRPQRIGYRPYSREHLLAGLLSCGSCGGHMRIAQVSRDGGPRVACAAAHQLGTCQHRKSYDMKVLEETVLAGIKAHLTSPEALKEFTKGYHAGWAERQREMRSDRENTQRALNRATVAIDRVVTAITESDEPVKALTEKLRRLETERAGLEEKLRLIESDGGANVVSLHPASIGKFATSIDALHAALTRGGDPVALAPFRSAFRNVFDRIVVHPTGKRMPYEITPYARLSAIIGVELFPKVRSTEEILKEQGFGCADFVGPEKSVSS</sequence>
<dbReference type="PROSITE" id="PS51737">
    <property type="entry name" value="RECOMBINASE_DNA_BIND"/>
    <property type="match status" value="1"/>
</dbReference>
<dbReference type="InterPro" id="IPR011109">
    <property type="entry name" value="DNA_bind_recombinase_dom"/>
</dbReference>
<dbReference type="RefSeq" id="WP_237871693.1">
    <property type="nucleotide sequence ID" value="NZ_JAKLUA010000005.1"/>
</dbReference>
<dbReference type="PANTHER" id="PTHR30461:SF23">
    <property type="entry name" value="DNA RECOMBINASE-RELATED"/>
    <property type="match status" value="1"/>
</dbReference>
<proteinExistence type="predicted"/>
<dbReference type="InterPro" id="IPR038109">
    <property type="entry name" value="DNA_bind_recomb_sf"/>
</dbReference>
<dbReference type="Pfam" id="PF00239">
    <property type="entry name" value="Resolvase"/>
    <property type="match status" value="1"/>
</dbReference>
<dbReference type="EMBL" id="JAKLUA010000005">
    <property type="protein sequence ID" value="MCG2668760.1"/>
    <property type="molecule type" value="Genomic_DNA"/>
</dbReference>
<dbReference type="InterPro" id="IPR050639">
    <property type="entry name" value="SSR_resolvase"/>
</dbReference>
<reference evidence="4" key="1">
    <citation type="submission" date="2022-01" db="EMBL/GenBank/DDBJ databases">
        <title>Genome sequnece data of strain Bradyrhizobium sp. nov.</title>
        <authorList>
            <person name="Zhang J."/>
        </authorList>
    </citation>
    <scope>NUCLEOTIDE SEQUENCE</scope>
    <source>
        <strain evidence="4">WYCCWR 12774</strain>
    </source>
</reference>
<gene>
    <name evidence="4" type="ORF">L6637_17500</name>
</gene>
<evidence type="ECO:0000313" key="5">
    <source>
        <dbReference type="Proteomes" id="UP001139012"/>
    </source>
</evidence>
<dbReference type="InterPro" id="IPR036162">
    <property type="entry name" value="Resolvase-like_N_sf"/>
</dbReference>
<dbReference type="PANTHER" id="PTHR30461">
    <property type="entry name" value="DNA-INVERTASE FROM LAMBDOID PROPHAGE"/>
    <property type="match status" value="1"/>
</dbReference>
<keyword evidence="5" id="KW-1185">Reference proteome</keyword>
<dbReference type="Gene3D" id="3.40.50.1390">
    <property type="entry name" value="Resolvase, N-terminal catalytic domain"/>
    <property type="match status" value="1"/>
</dbReference>
<keyword evidence="1" id="KW-0175">Coiled coil</keyword>
<evidence type="ECO:0000256" key="1">
    <source>
        <dbReference type="SAM" id="Coils"/>
    </source>
</evidence>
<evidence type="ECO:0000259" key="3">
    <source>
        <dbReference type="PROSITE" id="PS51737"/>
    </source>
</evidence>
<evidence type="ECO:0000259" key="2">
    <source>
        <dbReference type="PROSITE" id="PS51736"/>
    </source>
</evidence>
<dbReference type="InterPro" id="IPR006119">
    <property type="entry name" value="Resolv_N"/>
</dbReference>